<dbReference type="EMBL" id="CP058561">
    <property type="protein sequence ID" value="QUH29108.1"/>
    <property type="molecule type" value="Genomic_DNA"/>
</dbReference>
<evidence type="ECO:0000256" key="1">
    <source>
        <dbReference type="SAM" id="MobiDB-lite"/>
    </source>
</evidence>
<evidence type="ECO:0000313" key="4">
    <source>
        <dbReference type="EMBL" id="QUH29108.1"/>
    </source>
</evidence>
<gene>
    <name evidence="4" type="ORF">HYG85_09305</name>
</gene>
<feature type="region of interest" description="Disordered" evidence="1">
    <location>
        <begin position="294"/>
        <end position="328"/>
    </location>
</feature>
<evidence type="ECO:0000256" key="2">
    <source>
        <dbReference type="SAM" id="Phobius"/>
    </source>
</evidence>
<organism evidence="4 5">
    <name type="scientific">Vallitalea guaymasensis</name>
    <dbReference type="NCBI Taxonomy" id="1185412"/>
    <lineage>
        <taxon>Bacteria</taxon>
        <taxon>Bacillati</taxon>
        <taxon>Bacillota</taxon>
        <taxon>Clostridia</taxon>
        <taxon>Lachnospirales</taxon>
        <taxon>Vallitaleaceae</taxon>
        <taxon>Vallitalea</taxon>
    </lineage>
</organism>
<feature type="domain" description="SAF" evidence="3">
    <location>
        <begin position="65"/>
        <end position="116"/>
    </location>
</feature>
<dbReference type="RefSeq" id="WP_212693245.1">
    <property type="nucleotide sequence ID" value="NZ_CP058561.1"/>
</dbReference>
<evidence type="ECO:0000259" key="3">
    <source>
        <dbReference type="Pfam" id="PF08666"/>
    </source>
</evidence>
<dbReference type="AlphaFoldDB" id="A0A8J8SBT4"/>
<sequence>MRNWIKYLIVTIIVALLTNGGQLYFWNHYIDKMKTDYESEIQILSSTLEDIGKLKYVYSVRTETKPGKEINLEDLVKVKVPESIINGSYAQEPEDLLGKYYKVSISPGTLITDDLLMKEEMDDTIRETDLIADTWSVGLEIGDYIDYEITYPYGEKYIVLSHIRVEAINEKTIKTYLTSVQRHIYNGALVDYFLQKENGATVNLVKYVEPGVQKPSEVSYSVPDNILSVITEDPNVIEKINTNLNTQKRDIIEKGINLVSEFDSSNLSSGRSKIVNDINGAGKEYETILEKRLEEEKKEAERAAYEQKKNEEQQNTQDGQNSEKGMMK</sequence>
<keyword evidence="2" id="KW-0812">Transmembrane</keyword>
<dbReference type="CDD" id="cd11614">
    <property type="entry name" value="SAF_CpaB_FlgA_like"/>
    <property type="match status" value="1"/>
</dbReference>
<dbReference type="Proteomes" id="UP000677305">
    <property type="component" value="Chromosome"/>
</dbReference>
<feature type="compositionally biased region" description="Polar residues" evidence="1">
    <location>
        <begin position="316"/>
        <end position="328"/>
    </location>
</feature>
<dbReference type="KEGG" id="vgu:HYG85_09305"/>
<protein>
    <recommendedName>
        <fullName evidence="3">SAF domain-containing protein</fullName>
    </recommendedName>
</protein>
<feature type="compositionally biased region" description="Basic and acidic residues" evidence="1">
    <location>
        <begin position="294"/>
        <end position="312"/>
    </location>
</feature>
<feature type="transmembrane region" description="Helical" evidence="2">
    <location>
        <begin position="7"/>
        <end position="26"/>
    </location>
</feature>
<dbReference type="InterPro" id="IPR013974">
    <property type="entry name" value="SAF"/>
</dbReference>
<proteinExistence type="predicted"/>
<dbReference type="Pfam" id="PF08666">
    <property type="entry name" value="SAF"/>
    <property type="match status" value="1"/>
</dbReference>
<evidence type="ECO:0000313" key="5">
    <source>
        <dbReference type="Proteomes" id="UP000677305"/>
    </source>
</evidence>
<accession>A0A8J8SBT4</accession>
<keyword evidence="2" id="KW-0472">Membrane</keyword>
<keyword evidence="2" id="KW-1133">Transmembrane helix</keyword>
<reference evidence="4 5" key="1">
    <citation type="submission" date="2020-07" db="EMBL/GenBank/DDBJ databases">
        <title>Vallitalea guaymasensis genome.</title>
        <authorList>
            <person name="Postec A."/>
        </authorList>
    </citation>
    <scope>NUCLEOTIDE SEQUENCE [LARGE SCALE GENOMIC DNA]</scope>
    <source>
        <strain evidence="4 5">Ra1766G1</strain>
    </source>
</reference>
<keyword evidence="5" id="KW-1185">Reference proteome</keyword>
<name>A0A8J8SBT4_9FIRM</name>